<sequence length="151" mass="16335">MSNLSVTPTPATTKPISRITTTTKHLPTQRFHSVRASSQRSDQVAQGSHFQRRSMALGLGGVVLGLIIRGENAKAAARRAPPPPVQEKRDPSVSGLMAKVLASKKRKEAMKDSMTKLREKGKAVKDSIIELGEKGKEAIQEQSQKPDSPAD</sequence>
<dbReference type="EMBL" id="KQ993856">
    <property type="protein sequence ID" value="KZV48470.1"/>
    <property type="molecule type" value="Genomic_DNA"/>
</dbReference>
<dbReference type="AlphaFoldDB" id="A0A2Z7CMZ5"/>
<dbReference type="OrthoDB" id="785928at2759"/>
<reference evidence="2 3" key="1">
    <citation type="journal article" date="2015" name="Proc. Natl. Acad. Sci. U.S.A.">
        <title>The resurrection genome of Boea hygrometrica: A blueprint for survival of dehydration.</title>
        <authorList>
            <person name="Xiao L."/>
            <person name="Yang G."/>
            <person name="Zhang L."/>
            <person name="Yang X."/>
            <person name="Zhao S."/>
            <person name="Ji Z."/>
            <person name="Zhou Q."/>
            <person name="Hu M."/>
            <person name="Wang Y."/>
            <person name="Chen M."/>
            <person name="Xu Y."/>
            <person name="Jin H."/>
            <person name="Xiao X."/>
            <person name="Hu G."/>
            <person name="Bao F."/>
            <person name="Hu Y."/>
            <person name="Wan P."/>
            <person name="Li L."/>
            <person name="Deng X."/>
            <person name="Kuang T."/>
            <person name="Xiang C."/>
            <person name="Zhu J.K."/>
            <person name="Oliver M.J."/>
            <person name="He Y."/>
        </authorList>
    </citation>
    <scope>NUCLEOTIDE SEQUENCE [LARGE SCALE GENOMIC DNA]</scope>
    <source>
        <strain evidence="3">cv. XS01</strain>
    </source>
</reference>
<feature type="compositionally biased region" description="Basic and acidic residues" evidence="1">
    <location>
        <begin position="109"/>
        <end position="139"/>
    </location>
</feature>
<dbReference type="PANTHER" id="PTHR37182">
    <property type="entry name" value="F24J8.11 PROTEIN"/>
    <property type="match status" value="1"/>
</dbReference>
<accession>A0A2Z7CMZ5</accession>
<keyword evidence="3" id="KW-1185">Reference proteome</keyword>
<organism evidence="2 3">
    <name type="scientific">Dorcoceras hygrometricum</name>
    <dbReference type="NCBI Taxonomy" id="472368"/>
    <lineage>
        <taxon>Eukaryota</taxon>
        <taxon>Viridiplantae</taxon>
        <taxon>Streptophyta</taxon>
        <taxon>Embryophyta</taxon>
        <taxon>Tracheophyta</taxon>
        <taxon>Spermatophyta</taxon>
        <taxon>Magnoliopsida</taxon>
        <taxon>eudicotyledons</taxon>
        <taxon>Gunneridae</taxon>
        <taxon>Pentapetalae</taxon>
        <taxon>asterids</taxon>
        <taxon>lamiids</taxon>
        <taxon>Lamiales</taxon>
        <taxon>Gesneriaceae</taxon>
        <taxon>Didymocarpoideae</taxon>
        <taxon>Trichosporeae</taxon>
        <taxon>Loxocarpinae</taxon>
        <taxon>Dorcoceras</taxon>
    </lineage>
</organism>
<gene>
    <name evidence="2" type="ORF">F511_18276</name>
</gene>
<proteinExistence type="predicted"/>
<evidence type="ECO:0000313" key="3">
    <source>
        <dbReference type="Proteomes" id="UP000250235"/>
    </source>
</evidence>
<evidence type="ECO:0000256" key="1">
    <source>
        <dbReference type="SAM" id="MobiDB-lite"/>
    </source>
</evidence>
<protein>
    <submittedName>
        <fullName evidence="2">Uncharacterized protein</fullName>
    </submittedName>
</protein>
<dbReference type="Proteomes" id="UP000250235">
    <property type="component" value="Unassembled WGS sequence"/>
</dbReference>
<dbReference type="PANTHER" id="PTHR37182:SF2">
    <property type="entry name" value="F24J8.11 PROTEIN"/>
    <property type="match status" value="1"/>
</dbReference>
<evidence type="ECO:0000313" key="2">
    <source>
        <dbReference type="EMBL" id="KZV48470.1"/>
    </source>
</evidence>
<name>A0A2Z7CMZ5_9LAMI</name>
<feature type="region of interest" description="Disordered" evidence="1">
    <location>
        <begin position="72"/>
        <end position="151"/>
    </location>
</feature>
<feature type="compositionally biased region" description="Polar residues" evidence="1">
    <location>
        <begin position="140"/>
        <end position="151"/>
    </location>
</feature>